<accession>A0A0F9NAK2</accession>
<feature type="transmembrane region" description="Helical" evidence="1">
    <location>
        <begin position="6"/>
        <end position="28"/>
    </location>
</feature>
<comment type="caution">
    <text evidence="2">The sequence shown here is derived from an EMBL/GenBank/DDBJ whole genome shotgun (WGS) entry which is preliminary data.</text>
</comment>
<name>A0A0F9NAK2_9ZZZZ</name>
<dbReference type="AlphaFoldDB" id="A0A0F9NAK2"/>
<sequence length="100" mass="11604">MAQNKVFGIFVIIIIVISTITIISFFFFSKNFFFIFFMWPGCYQEVHEINSEFKSYGVRKTEFYQALASSKKSTIAWCSPYCSILVQGQFCIFCGKITII</sequence>
<organism evidence="2">
    <name type="scientific">marine sediment metagenome</name>
    <dbReference type="NCBI Taxonomy" id="412755"/>
    <lineage>
        <taxon>unclassified sequences</taxon>
        <taxon>metagenomes</taxon>
        <taxon>ecological metagenomes</taxon>
    </lineage>
</organism>
<proteinExistence type="predicted"/>
<evidence type="ECO:0000313" key="2">
    <source>
        <dbReference type="EMBL" id="KKM78397.1"/>
    </source>
</evidence>
<dbReference type="EMBL" id="LAZR01008496">
    <property type="protein sequence ID" value="KKM78397.1"/>
    <property type="molecule type" value="Genomic_DNA"/>
</dbReference>
<gene>
    <name evidence="2" type="ORF">LCGC14_1360360</name>
</gene>
<keyword evidence="1" id="KW-1133">Transmembrane helix</keyword>
<keyword evidence="1" id="KW-0472">Membrane</keyword>
<reference evidence="2" key="1">
    <citation type="journal article" date="2015" name="Nature">
        <title>Complex archaea that bridge the gap between prokaryotes and eukaryotes.</title>
        <authorList>
            <person name="Spang A."/>
            <person name="Saw J.H."/>
            <person name="Jorgensen S.L."/>
            <person name="Zaremba-Niedzwiedzka K."/>
            <person name="Martijn J."/>
            <person name="Lind A.E."/>
            <person name="van Eijk R."/>
            <person name="Schleper C."/>
            <person name="Guy L."/>
            <person name="Ettema T.J."/>
        </authorList>
    </citation>
    <scope>NUCLEOTIDE SEQUENCE</scope>
</reference>
<keyword evidence="1" id="KW-0812">Transmembrane</keyword>
<protein>
    <recommendedName>
        <fullName evidence="3">Transmembrane protein</fullName>
    </recommendedName>
</protein>
<evidence type="ECO:0000256" key="1">
    <source>
        <dbReference type="SAM" id="Phobius"/>
    </source>
</evidence>
<evidence type="ECO:0008006" key="3">
    <source>
        <dbReference type="Google" id="ProtNLM"/>
    </source>
</evidence>